<name>A0A8I0KJ64_9ACTN</name>
<evidence type="ECO:0000256" key="1">
    <source>
        <dbReference type="ARBA" id="ARBA00023002"/>
    </source>
</evidence>
<dbReference type="GO" id="GO:0016491">
    <property type="term" value="F:oxidoreductase activity"/>
    <property type="evidence" value="ECO:0007669"/>
    <property type="project" value="UniProtKB-KW"/>
</dbReference>
<organism evidence="3 5">
    <name type="scientific">Aeromicrobium tamlense</name>
    <dbReference type="NCBI Taxonomy" id="375541"/>
    <lineage>
        <taxon>Bacteria</taxon>
        <taxon>Bacillati</taxon>
        <taxon>Actinomycetota</taxon>
        <taxon>Actinomycetes</taxon>
        <taxon>Propionibacteriales</taxon>
        <taxon>Nocardioidaceae</taxon>
        <taxon>Aeromicrobium</taxon>
    </lineage>
</organism>
<sequence>MRTIGLIGSGHIGTVVARLSIAAGYQVVLSNSRGAASLTELVRNLGPMARATTAPEAARAGDIVVVAVPLKAYDNLPVDALDGKIVIDANNYYPERDGIVETIRDGLQSTSELLQQRLAGASVVKAFNNIFFRALEALAEPAHKEERSSLPIFGDDPDAKAAVIDYLDTIGYDALDGGDLAESWRTENGKPAYVYPYSVNRDVTQFQHVDRKTLTRLLREAVRGQGEPRTASSPR</sequence>
<dbReference type="EMBL" id="JACWMT010000003">
    <property type="protein sequence ID" value="MBD1271111.1"/>
    <property type="molecule type" value="Genomic_DNA"/>
</dbReference>
<evidence type="ECO:0000259" key="2">
    <source>
        <dbReference type="Pfam" id="PF03807"/>
    </source>
</evidence>
<dbReference type="InterPro" id="IPR028939">
    <property type="entry name" value="P5C_Rdtase_cat_N"/>
</dbReference>
<comment type="caution">
    <text evidence="3">The sequence shown here is derived from an EMBL/GenBank/DDBJ whole genome shotgun (WGS) entry which is preliminary data.</text>
</comment>
<feature type="domain" description="Pyrroline-5-carboxylate reductase catalytic N-terminal" evidence="2">
    <location>
        <begin position="3"/>
        <end position="92"/>
    </location>
</feature>
<protein>
    <submittedName>
        <fullName evidence="3">NAD(P)-binding domain-containing protein</fullName>
    </submittedName>
</protein>
<evidence type="ECO:0000313" key="3">
    <source>
        <dbReference type="EMBL" id="MBD1270757.1"/>
    </source>
</evidence>
<dbReference type="EMBL" id="JACWMT010000002">
    <property type="protein sequence ID" value="MBD1270757.1"/>
    <property type="molecule type" value="Genomic_DNA"/>
</dbReference>
<dbReference type="Gene3D" id="3.40.50.720">
    <property type="entry name" value="NAD(P)-binding Rossmann-like Domain"/>
    <property type="match status" value="1"/>
</dbReference>
<dbReference type="InterPro" id="IPR051267">
    <property type="entry name" value="STEAP_metalloreductase"/>
</dbReference>
<dbReference type="Proteomes" id="UP000659061">
    <property type="component" value="Unassembled WGS sequence"/>
</dbReference>
<dbReference type="SUPFAM" id="SSF51735">
    <property type="entry name" value="NAD(P)-binding Rossmann-fold domains"/>
    <property type="match status" value="1"/>
</dbReference>
<accession>A0A8I0KJ64</accession>
<proteinExistence type="predicted"/>
<dbReference type="AlphaFoldDB" id="A0A8I0KJ64"/>
<dbReference type="Pfam" id="PF03807">
    <property type="entry name" value="F420_oxidored"/>
    <property type="match status" value="1"/>
</dbReference>
<reference evidence="3" key="1">
    <citation type="submission" date="2020-09" db="EMBL/GenBank/DDBJ databases">
        <title>Novel species in genus Aeromicrobium.</title>
        <authorList>
            <person name="Zhang G."/>
        </authorList>
    </citation>
    <scope>NUCLEOTIDE SEQUENCE</scope>
    <source>
        <strain evidence="3">SSW1-57</strain>
    </source>
</reference>
<keyword evidence="1" id="KW-0560">Oxidoreductase</keyword>
<dbReference type="PANTHER" id="PTHR14239:SF10">
    <property type="entry name" value="REDUCTASE"/>
    <property type="match status" value="1"/>
</dbReference>
<gene>
    <name evidence="3" type="ORF">IDH50_10985</name>
    <name evidence="4" type="ORF">IDH50_12775</name>
</gene>
<evidence type="ECO:0000313" key="4">
    <source>
        <dbReference type="EMBL" id="MBD1271111.1"/>
    </source>
</evidence>
<evidence type="ECO:0000313" key="5">
    <source>
        <dbReference type="Proteomes" id="UP000659061"/>
    </source>
</evidence>
<dbReference type="PANTHER" id="PTHR14239">
    <property type="entry name" value="DUDULIN-RELATED"/>
    <property type="match status" value="1"/>
</dbReference>
<dbReference type="InterPro" id="IPR036291">
    <property type="entry name" value="NAD(P)-bd_dom_sf"/>
</dbReference>